<comment type="caution">
    <text evidence="1">The sequence shown here is derived from an EMBL/GenBank/DDBJ whole genome shotgun (WGS) entry which is preliminary data.</text>
</comment>
<evidence type="ECO:0000313" key="1">
    <source>
        <dbReference type="EMBL" id="RYJ41443.1"/>
    </source>
</evidence>
<dbReference type="Proteomes" id="UP000289775">
    <property type="component" value="Unassembled WGS sequence"/>
</dbReference>
<evidence type="ECO:0000313" key="2">
    <source>
        <dbReference type="Proteomes" id="UP000289775"/>
    </source>
</evidence>
<dbReference type="Pfam" id="PF14284">
    <property type="entry name" value="PcfJ"/>
    <property type="match status" value="1"/>
</dbReference>
<reference evidence="1 2" key="1">
    <citation type="submission" date="2014-12" db="EMBL/GenBank/DDBJ databases">
        <title>Genome sequence of Flavobacterium beibuense RSKm HC5.</title>
        <authorList>
            <person name="Kim J.F."/>
            <person name="Song J.Y."/>
            <person name="Kwak M.-J."/>
            <person name="Lee S.-W."/>
        </authorList>
    </citation>
    <scope>NUCLEOTIDE SEQUENCE [LARGE SCALE GENOMIC DNA]</scope>
    <source>
        <strain evidence="1 2">RSKm HC5</strain>
    </source>
</reference>
<name>A0A444W6N6_9FLAO</name>
<sequence>METQVTMAMAAMEVRATGFVAIVERASKQPQDLIGKGTTIESAICYYFSTMSAVNHVWRRETFKGILIHIYSEGCYTMLRNPEFIGVLANMSFFGNKMVRSVDAWKKEGFTAEDQLKNFVKHCFAQYDVPEFMVNAFGEENKVHMLWYIQMGRGDSIKKLSGFPVTFTAKMAHEFRNTPSDMSLKKAIRRAQALGFGAEKQRAELIAWSALSESFENETFRTALVKFFATVKGEISLDVFQTVLEYIFYMRVQNATFGMRGRTWDALLRQAVEWEREMLKRKVAESYNQWKPAAITNFYIEEEDVVFSIVQLTNSEAIYEEGYEMSHCVADYTDACAGGESAIFSLRKFTHENSEFERLATIEVDVVAKEIVQAQARYNEMISEKANEVIIKWAKQEGLSADYDFYVPIHNEPMQMHIENYEPYRDAGFKESTSERDIAYIIVAVIKILWLIAKCSQA</sequence>
<dbReference type="EMBL" id="JUIW01000010">
    <property type="protein sequence ID" value="RYJ41443.1"/>
    <property type="molecule type" value="Genomic_DNA"/>
</dbReference>
<organism evidence="1 2">
    <name type="scientific">Flavobacterium beibuense</name>
    <dbReference type="NCBI Taxonomy" id="657326"/>
    <lineage>
        <taxon>Bacteria</taxon>
        <taxon>Pseudomonadati</taxon>
        <taxon>Bacteroidota</taxon>
        <taxon>Flavobacteriia</taxon>
        <taxon>Flavobacteriales</taxon>
        <taxon>Flavobacteriaceae</taxon>
        <taxon>Flavobacterium</taxon>
    </lineage>
</organism>
<accession>A0A444W6N6</accession>
<proteinExistence type="predicted"/>
<dbReference type="AlphaFoldDB" id="A0A444W6N6"/>
<gene>
    <name evidence="1" type="ORF">NU09_2817</name>
</gene>
<dbReference type="InterPro" id="IPR025586">
    <property type="entry name" value="PcfJ"/>
</dbReference>
<dbReference type="OrthoDB" id="8866982at2"/>
<protein>
    <submittedName>
        <fullName evidence="1">PcfJ domain containing protein</fullName>
    </submittedName>
</protein>
<dbReference type="RefSeq" id="WP_129751907.1">
    <property type="nucleotide sequence ID" value="NZ_JUIW01000010.1"/>
</dbReference>
<keyword evidence="2" id="KW-1185">Reference proteome</keyword>